<evidence type="ECO:0000313" key="1">
    <source>
        <dbReference type="EMBL" id="RNA02954.1"/>
    </source>
</evidence>
<comment type="caution">
    <text evidence="1">The sequence shown here is derived from an EMBL/GenBank/DDBJ whole genome shotgun (WGS) entry which is preliminary data.</text>
</comment>
<reference evidence="1 2" key="1">
    <citation type="journal article" date="2018" name="Sci. Rep.">
        <title>Genomic signatures of local adaptation to the degree of environmental predictability in rotifers.</title>
        <authorList>
            <person name="Franch-Gras L."/>
            <person name="Hahn C."/>
            <person name="Garcia-Roger E.M."/>
            <person name="Carmona M.J."/>
            <person name="Serra M."/>
            <person name="Gomez A."/>
        </authorList>
    </citation>
    <scope>NUCLEOTIDE SEQUENCE [LARGE SCALE GENOMIC DNA]</scope>
    <source>
        <strain evidence="1">HYR1</strain>
    </source>
</reference>
<evidence type="ECO:0000313" key="2">
    <source>
        <dbReference type="Proteomes" id="UP000276133"/>
    </source>
</evidence>
<gene>
    <name evidence="1" type="ORF">BpHYR1_045008</name>
</gene>
<dbReference type="EMBL" id="REGN01008699">
    <property type="protein sequence ID" value="RNA02954.1"/>
    <property type="molecule type" value="Genomic_DNA"/>
</dbReference>
<sequence length="235" mass="27635">MREMNEMRGMGEMLISSFLFLSFDHEIITINLKLPFFKGYSLIGVVNNCSVTMFQYINGIYWHKKSVGWFTVSRLELVSKLVYFMNQNMCLKYPNLKIDWLFKDSRPLLPVDSAFRDVHSTLNSILEPNLVNSNPVYEFNFTANFEIAIDEKNNFVDPTSNLFKYRIPILIVNNSYYYSGVEEFKKPVANYVDNFKKLYPLVTVNSSKLEEMKTMKDKLDYIRGQIINVLNKYSY</sequence>
<organism evidence="1 2">
    <name type="scientific">Brachionus plicatilis</name>
    <name type="common">Marine rotifer</name>
    <name type="synonym">Brachionus muelleri</name>
    <dbReference type="NCBI Taxonomy" id="10195"/>
    <lineage>
        <taxon>Eukaryota</taxon>
        <taxon>Metazoa</taxon>
        <taxon>Spiralia</taxon>
        <taxon>Gnathifera</taxon>
        <taxon>Rotifera</taxon>
        <taxon>Eurotatoria</taxon>
        <taxon>Monogononta</taxon>
        <taxon>Pseudotrocha</taxon>
        <taxon>Ploima</taxon>
        <taxon>Brachionidae</taxon>
        <taxon>Brachionus</taxon>
    </lineage>
</organism>
<protein>
    <submittedName>
        <fullName evidence="1">Uncharacterized protein</fullName>
    </submittedName>
</protein>
<keyword evidence="2" id="KW-1185">Reference proteome</keyword>
<accession>A0A3M7PVG3</accession>
<dbReference type="OrthoDB" id="10592142at2759"/>
<dbReference type="Proteomes" id="UP000276133">
    <property type="component" value="Unassembled WGS sequence"/>
</dbReference>
<dbReference type="AlphaFoldDB" id="A0A3M7PVG3"/>
<proteinExistence type="predicted"/>
<name>A0A3M7PVG3_BRAPC</name>